<gene>
    <name evidence="1" type="ORF">E0H45_16955</name>
</gene>
<reference evidence="1 2" key="1">
    <citation type="submission" date="2019-02" db="EMBL/GenBank/DDBJ databases">
        <title>Kribbella capetownensis sp. nov. and Kribbella speibonae sp. nov., isolated from soil.</title>
        <authorList>
            <person name="Curtis S.M."/>
            <person name="Norton I."/>
            <person name="Everest G.J."/>
            <person name="Meyers P.R."/>
        </authorList>
    </citation>
    <scope>NUCLEOTIDE SEQUENCE [LARGE SCALE GENOMIC DNA]</scope>
    <source>
        <strain evidence="1 2">KCTC 29219</strain>
    </source>
</reference>
<dbReference type="EMBL" id="SJJZ01000002">
    <property type="protein sequence ID" value="TCC07654.1"/>
    <property type="molecule type" value="Genomic_DNA"/>
</dbReference>
<protein>
    <submittedName>
        <fullName evidence="1">Uncharacterized protein</fullName>
    </submittedName>
</protein>
<name>A0A4R0HDI9_9ACTN</name>
<evidence type="ECO:0000313" key="2">
    <source>
        <dbReference type="Proteomes" id="UP000292346"/>
    </source>
</evidence>
<dbReference type="OrthoDB" id="4965508at2"/>
<dbReference type="Proteomes" id="UP000292346">
    <property type="component" value="Unassembled WGS sequence"/>
</dbReference>
<proteinExistence type="predicted"/>
<organism evidence="1 2">
    <name type="scientific">Kribbella soli</name>
    <dbReference type="NCBI Taxonomy" id="1124743"/>
    <lineage>
        <taxon>Bacteria</taxon>
        <taxon>Bacillati</taxon>
        <taxon>Actinomycetota</taxon>
        <taxon>Actinomycetes</taxon>
        <taxon>Propionibacteriales</taxon>
        <taxon>Kribbellaceae</taxon>
        <taxon>Kribbella</taxon>
    </lineage>
</organism>
<sequence>MANRNSYDTAASSEVQTTINNLSGRISGLIEAHRQNVEGALSDASASGVTESYRAVEDKFNTAADATLAIIASLKETLVQNDATAAATLRKASAAVDGISG</sequence>
<dbReference type="AlphaFoldDB" id="A0A4R0HDI9"/>
<evidence type="ECO:0000313" key="1">
    <source>
        <dbReference type="EMBL" id="TCC07654.1"/>
    </source>
</evidence>
<accession>A0A4R0HDI9</accession>
<comment type="caution">
    <text evidence="1">The sequence shown here is derived from an EMBL/GenBank/DDBJ whole genome shotgun (WGS) entry which is preliminary data.</text>
</comment>
<dbReference type="RefSeq" id="WP_131338339.1">
    <property type="nucleotide sequence ID" value="NZ_SJJZ01000002.1"/>
</dbReference>
<keyword evidence="2" id="KW-1185">Reference proteome</keyword>